<feature type="compositionally biased region" description="Basic and acidic residues" evidence="6">
    <location>
        <begin position="509"/>
        <end position="522"/>
    </location>
</feature>
<keyword evidence="9" id="KW-1185">Reference proteome</keyword>
<evidence type="ECO:0000256" key="5">
    <source>
        <dbReference type="SAM" id="Coils"/>
    </source>
</evidence>
<dbReference type="OrthoDB" id="8189155at2"/>
<feature type="region of interest" description="Disordered" evidence="6">
    <location>
        <begin position="505"/>
        <end position="528"/>
    </location>
</feature>
<evidence type="ECO:0000256" key="1">
    <source>
        <dbReference type="ARBA" id="ARBA00004167"/>
    </source>
</evidence>
<dbReference type="PANTHER" id="PTHR30386:SF26">
    <property type="entry name" value="TRANSPORT PROTEIN COMB"/>
    <property type="match status" value="1"/>
</dbReference>
<evidence type="ECO:0000313" key="8">
    <source>
        <dbReference type="EMBL" id="AOO81233.1"/>
    </source>
</evidence>
<feature type="transmembrane region" description="Helical" evidence="7">
    <location>
        <begin position="31"/>
        <end position="53"/>
    </location>
</feature>
<evidence type="ECO:0000256" key="2">
    <source>
        <dbReference type="ARBA" id="ARBA00022692"/>
    </source>
</evidence>
<accession>A0A1D7U1I8</accession>
<name>A0A1D7U1I8_9HYPH</name>
<dbReference type="EMBL" id="CP017147">
    <property type="protein sequence ID" value="AOO81233.1"/>
    <property type="molecule type" value="Genomic_DNA"/>
</dbReference>
<keyword evidence="5" id="KW-0175">Coiled coil</keyword>
<dbReference type="Proteomes" id="UP000094969">
    <property type="component" value="Chromosome"/>
</dbReference>
<dbReference type="PANTHER" id="PTHR30386">
    <property type="entry name" value="MEMBRANE FUSION SUBUNIT OF EMRAB-TOLC MULTIDRUG EFFLUX PUMP"/>
    <property type="match status" value="1"/>
</dbReference>
<evidence type="ECO:0000313" key="9">
    <source>
        <dbReference type="Proteomes" id="UP000094969"/>
    </source>
</evidence>
<keyword evidence="3 7" id="KW-1133">Transmembrane helix</keyword>
<evidence type="ECO:0000256" key="4">
    <source>
        <dbReference type="ARBA" id="ARBA00023136"/>
    </source>
</evidence>
<evidence type="ECO:0000256" key="3">
    <source>
        <dbReference type="ARBA" id="ARBA00022989"/>
    </source>
</evidence>
<sequence>MTQEIGSAAHAKSVAAANAKRQRNHSRLIRVSAYSVATVLALLMTTATLPPLLADQSDRAVINAPITLLTAPINGELRQMTGRVGQQMKPGEAVAYVENRRVDRTTLITLESKAEELQGALRAATEKKQADRQYIAALDAEILKQVDQTTRRLDAEIHEARARVGAAEAGGLAKKAVVDRQQSLVSRNAASVDLVRPTQQQYEAARFDKEAEVAKLDQRIAQLSGVKSGIFVGNELSGLALLAQKRRDIAYDAQRMEIEETQIGSSLAAQQSLLAAEQERLENLTNAPIVAANGGSVLSLASTAGRHVKAGDAIATITDCDKAFVVGIFSYRKAQALAVGTRVSVTGATEGTNRQGTISEILPKASEKTDEQYAVPFPQTERREMYVLVSLDPAEAAASAERAAVQSDICSIGQWVTVTRSNGWVPSASVAWRTVTDGLTGPRAAALWESTSSTALAAAEATSRQVVRAATSPEAKQAWLSVSSAAARTVEAVATGFRNLVSWIASPKPNHDSRHTDTKPDDAVGAAL</sequence>
<evidence type="ECO:0000256" key="6">
    <source>
        <dbReference type="SAM" id="MobiDB-lite"/>
    </source>
</evidence>
<gene>
    <name evidence="8" type="ORF">BHK69_12840</name>
</gene>
<dbReference type="STRING" id="1526658.BHK69_12840"/>
<organism evidence="8 9">
    <name type="scientific">Bosea vaviloviae</name>
    <dbReference type="NCBI Taxonomy" id="1526658"/>
    <lineage>
        <taxon>Bacteria</taxon>
        <taxon>Pseudomonadati</taxon>
        <taxon>Pseudomonadota</taxon>
        <taxon>Alphaproteobacteria</taxon>
        <taxon>Hyphomicrobiales</taxon>
        <taxon>Boseaceae</taxon>
        <taxon>Bosea</taxon>
    </lineage>
</organism>
<protein>
    <submittedName>
        <fullName evidence="8">Uncharacterized protein</fullName>
    </submittedName>
</protein>
<dbReference type="AlphaFoldDB" id="A0A1D7U1I8"/>
<reference evidence="8 9" key="1">
    <citation type="journal article" date="2015" name="Antonie Van Leeuwenhoek">
        <title>Bosea vaviloviae sp. nov., a new species of slow-growing rhizobia isolated from nodules of the relict species Vavilovia formosa (Stev.) Fed.</title>
        <authorList>
            <person name="Safronova V.I."/>
            <person name="Kuznetsova I.G."/>
            <person name="Sazanova A.L."/>
            <person name="Kimeklis A.K."/>
            <person name="Belimov A.A."/>
            <person name="Andronov E.E."/>
            <person name="Pinaev A.G."/>
            <person name="Chizhevskaya E.P."/>
            <person name="Pukhaev A.R."/>
            <person name="Popov K.P."/>
            <person name="Willems A."/>
            <person name="Tikhonovich I.A."/>
        </authorList>
    </citation>
    <scope>NUCLEOTIDE SEQUENCE [LARGE SCALE GENOMIC DNA]</scope>
    <source>
        <strain evidence="8 9">Vaf18</strain>
    </source>
</reference>
<feature type="coiled-coil region" evidence="5">
    <location>
        <begin position="107"/>
        <end position="163"/>
    </location>
</feature>
<dbReference type="RefSeq" id="WP_069690447.1">
    <property type="nucleotide sequence ID" value="NZ_CP017147.1"/>
</dbReference>
<comment type="subcellular location">
    <subcellularLocation>
        <location evidence="1">Membrane</location>
        <topology evidence="1">Single-pass membrane protein</topology>
    </subcellularLocation>
</comment>
<dbReference type="GO" id="GO:0016020">
    <property type="term" value="C:membrane"/>
    <property type="evidence" value="ECO:0007669"/>
    <property type="project" value="UniProtKB-SubCell"/>
</dbReference>
<evidence type="ECO:0000256" key="7">
    <source>
        <dbReference type="SAM" id="Phobius"/>
    </source>
</evidence>
<dbReference type="InterPro" id="IPR050739">
    <property type="entry name" value="MFP"/>
</dbReference>
<dbReference type="KEGG" id="bvv:BHK69_12840"/>
<proteinExistence type="predicted"/>
<keyword evidence="2 7" id="KW-0812">Transmembrane</keyword>
<keyword evidence="4 7" id="KW-0472">Membrane</keyword>